<gene>
    <name evidence="2" type="ORF">CLV30_10513</name>
</gene>
<dbReference type="SUPFAM" id="SSF51735">
    <property type="entry name" value="NAD(P)-binding Rossmann-fold domains"/>
    <property type="match status" value="1"/>
</dbReference>
<dbReference type="AlphaFoldDB" id="A0A2P8E506"/>
<dbReference type="PANTHER" id="PTHR43781">
    <property type="entry name" value="SACCHAROPINE DEHYDROGENASE"/>
    <property type="match status" value="1"/>
</dbReference>
<dbReference type="InterPro" id="IPR005097">
    <property type="entry name" value="Sacchrp_dh_NADP-bd"/>
</dbReference>
<dbReference type="EMBL" id="PYGE01000005">
    <property type="protein sequence ID" value="PSL04550.1"/>
    <property type="molecule type" value="Genomic_DNA"/>
</dbReference>
<evidence type="ECO:0000313" key="3">
    <source>
        <dbReference type="Proteomes" id="UP000243528"/>
    </source>
</evidence>
<reference evidence="2 3" key="1">
    <citation type="submission" date="2018-03" db="EMBL/GenBank/DDBJ databases">
        <title>Genomic Encyclopedia of Archaeal and Bacterial Type Strains, Phase II (KMG-II): from individual species to whole genera.</title>
        <authorList>
            <person name="Goeker M."/>
        </authorList>
    </citation>
    <scope>NUCLEOTIDE SEQUENCE [LARGE SCALE GENOMIC DNA]</scope>
    <source>
        <strain evidence="2 3">DSM 45211</strain>
    </source>
</reference>
<dbReference type="RefSeq" id="WP_106537003.1">
    <property type="nucleotide sequence ID" value="NZ_PYGE01000005.1"/>
</dbReference>
<name>A0A2P8E506_9ACTN</name>
<sequence length="353" mass="36573">MTGEIWVLGATGRVGRNVVAHLQQAGAEVVVAGRDRERLNHVSPDARAVAGSLDEVCAQLAAEAPTVVINTVGPFAVTAPQVARACPPGTHYVDVANELSAFQLLHRMDREAAATGRTLVSGVGFGVLATEGILLYLLEADETPSRVRVDAVASVAIEPGVLGEALAATIVQELVDGGREVRRGRMVRARAGGADEQLTTPDGDVVTTGSLGSGELFAAWQASGAASVIGASALVPANPVVRAAMPAIGGVLRLPGLAGFATRRLARIKMTTAKERPRRSSWGRARVEWPSGRVREGWLRTGEGMTFTVGAVTEVARRLAKGEGRPGAFTPAGLFGPEVALAAGAEFVVTDRG</sequence>
<comment type="caution">
    <text evidence="2">The sequence shown here is derived from an EMBL/GenBank/DDBJ whole genome shotgun (WGS) entry which is preliminary data.</text>
</comment>
<accession>A0A2P8E506</accession>
<keyword evidence="3" id="KW-1185">Reference proteome</keyword>
<proteinExistence type="predicted"/>
<dbReference type="Proteomes" id="UP000243528">
    <property type="component" value="Unassembled WGS sequence"/>
</dbReference>
<dbReference type="PANTHER" id="PTHR43781:SF1">
    <property type="entry name" value="SACCHAROPINE DEHYDROGENASE"/>
    <property type="match status" value="1"/>
</dbReference>
<organism evidence="2 3">
    <name type="scientific">Haloactinopolyspora alba</name>
    <dbReference type="NCBI Taxonomy" id="648780"/>
    <lineage>
        <taxon>Bacteria</taxon>
        <taxon>Bacillati</taxon>
        <taxon>Actinomycetota</taxon>
        <taxon>Actinomycetes</taxon>
        <taxon>Jiangellales</taxon>
        <taxon>Jiangellaceae</taxon>
        <taxon>Haloactinopolyspora</taxon>
    </lineage>
</organism>
<protein>
    <submittedName>
        <fullName evidence="2">Short subunit dehydrogenase-like uncharacterized protein</fullName>
    </submittedName>
</protein>
<evidence type="ECO:0000313" key="2">
    <source>
        <dbReference type="EMBL" id="PSL04550.1"/>
    </source>
</evidence>
<dbReference type="Gene3D" id="3.40.50.720">
    <property type="entry name" value="NAD(P)-binding Rossmann-like Domain"/>
    <property type="match status" value="1"/>
</dbReference>
<evidence type="ECO:0000259" key="1">
    <source>
        <dbReference type="Pfam" id="PF03435"/>
    </source>
</evidence>
<dbReference type="InterPro" id="IPR036291">
    <property type="entry name" value="NAD(P)-bd_dom_sf"/>
</dbReference>
<dbReference type="OrthoDB" id="4420885at2"/>
<feature type="domain" description="Saccharopine dehydrogenase NADP binding" evidence="1">
    <location>
        <begin position="5"/>
        <end position="117"/>
    </location>
</feature>
<dbReference type="Pfam" id="PF03435">
    <property type="entry name" value="Sacchrp_dh_NADP"/>
    <property type="match status" value="1"/>
</dbReference>